<proteinExistence type="predicted"/>
<feature type="region of interest" description="Disordered" evidence="1">
    <location>
        <begin position="1"/>
        <end position="34"/>
    </location>
</feature>
<dbReference type="WBParaSite" id="PSU_v2.g13018.t1">
    <property type="protein sequence ID" value="PSU_v2.g13018.t1"/>
    <property type="gene ID" value="PSU_v2.g13018"/>
</dbReference>
<protein>
    <submittedName>
        <fullName evidence="3">Uncharacterized protein</fullName>
    </submittedName>
</protein>
<reference evidence="3" key="1">
    <citation type="submission" date="2022-11" db="UniProtKB">
        <authorList>
            <consortium name="WormBaseParasite"/>
        </authorList>
    </citation>
    <scope>IDENTIFICATION</scope>
</reference>
<name>A0A914Y5R8_9BILA</name>
<evidence type="ECO:0000313" key="3">
    <source>
        <dbReference type="WBParaSite" id="PSU_v2.g13018.t1"/>
    </source>
</evidence>
<accession>A0A914Y5R8</accession>
<keyword evidence="2" id="KW-1185">Reference proteome</keyword>
<dbReference type="AlphaFoldDB" id="A0A914Y5R8"/>
<evidence type="ECO:0000256" key="1">
    <source>
        <dbReference type="SAM" id="MobiDB-lite"/>
    </source>
</evidence>
<sequence length="501" mass="57904">MDHDMESDDNPESPDLNEDKTYEPDKSLDPETDKEKIDVVNKLGNLIGAKRIITQGSYNDLSNFAKRLKVTVGRTVLKFFVAIMGPEAEAEFGGKICSIYQPKKTVENKPKDDILQAFAEQYERVPDKITKRIMLGPVAAKCSYREVLEKIPGLSYFLYNKARQCFKAEEIPENLPKTFHRYDEQKIITFVEFFTSPHCMVLLPYGETSVKLSNGVKLDVAANMRMQSHKQIIRMFRIKMEEEGRMNEVLPLRTMYAILEHCHAKKSKELTCVDYFLAAALDGFDALKKVLDHWMKTEDLTVEQSKAFINELKIGQEYLQTDFSLHLQQHTEVISHCINHALGDPDNEAFTNECEQHLTVCPKCEALTKTLNDLKNHIDNMVQNCKMENCEELEDLEIKQIEIDYAVYNILELKSHIVRSTLSEMERAKDINLLDETKAYITLDWAQKLLPTKYRETQKDYFGKSGMSYHIAHVQTVKDGESVEFSYVHIIEKNKQVRTRM</sequence>
<organism evidence="2 3">
    <name type="scientific">Panagrolaimus superbus</name>
    <dbReference type="NCBI Taxonomy" id="310955"/>
    <lineage>
        <taxon>Eukaryota</taxon>
        <taxon>Metazoa</taxon>
        <taxon>Ecdysozoa</taxon>
        <taxon>Nematoda</taxon>
        <taxon>Chromadorea</taxon>
        <taxon>Rhabditida</taxon>
        <taxon>Tylenchina</taxon>
        <taxon>Panagrolaimomorpha</taxon>
        <taxon>Panagrolaimoidea</taxon>
        <taxon>Panagrolaimidae</taxon>
        <taxon>Panagrolaimus</taxon>
    </lineage>
</organism>
<dbReference type="Proteomes" id="UP000887577">
    <property type="component" value="Unplaced"/>
</dbReference>
<feature type="compositionally biased region" description="Basic and acidic residues" evidence="1">
    <location>
        <begin position="17"/>
        <end position="34"/>
    </location>
</feature>
<evidence type="ECO:0000313" key="2">
    <source>
        <dbReference type="Proteomes" id="UP000887577"/>
    </source>
</evidence>
<feature type="compositionally biased region" description="Acidic residues" evidence="1">
    <location>
        <begin position="1"/>
        <end position="16"/>
    </location>
</feature>